<dbReference type="eggNOG" id="COG1840">
    <property type="taxonomic scope" value="Bacteria"/>
</dbReference>
<evidence type="ECO:0000256" key="1">
    <source>
        <dbReference type="ARBA" id="ARBA00022729"/>
    </source>
</evidence>
<evidence type="ECO:0000256" key="2">
    <source>
        <dbReference type="SAM" id="SignalP"/>
    </source>
</evidence>
<feature type="signal peptide" evidence="2">
    <location>
        <begin position="1"/>
        <end position="30"/>
    </location>
</feature>
<evidence type="ECO:0000313" key="4">
    <source>
        <dbReference type="Proteomes" id="UP000009159"/>
    </source>
</evidence>
<dbReference type="AlphaFoldDB" id="A1THX5"/>
<dbReference type="HOGENOM" id="CLU_798818_0_0_11"/>
<evidence type="ECO:0000313" key="3">
    <source>
        <dbReference type="EMBL" id="ABM16775.1"/>
    </source>
</evidence>
<protein>
    <submittedName>
        <fullName evidence="3">Extracellular solute-binding protein, family 1</fullName>
    </submittedName>
</protein>
<dbReference type="KEGG" id="mva:Mvan_6021"/>
<dbReference type="EMBL" id="CP000511">
    <property type="protein sequence ID" value="ABM16775.1"/>
    <property type="molecule type" value="Genomic_DNA"/>
</dbReference>
<dbReference type="RefSeq" id="WP_011783119.1">
    <property type="nucleotide sequence ID" value="NC_008726.1"/>
</dbReference>
<feature type="chain" id="PRO_5002637749" evidence="2">
    <location>
        <begin position="31"/>
        <end position="347"/>
    </location>
</feature>
<dbReference type="PANTHER" id="PTHR30006">
    <property type="entry name" value="THIAMINE-BINDING PERIPLASMIC PROTEIN-RELATED"/>
    <property type="match status" value="1"/>
</dbReference>
<organism evidence="3 4">
    <name type="scientific">Mycolicibacterium vanbaalenii (strain DSM 7251 / JCM 13017 / BCRC 16820 / KCTC 9966 / NRRL B-24157 / PYR-1)</name>
    <name type="common">Mycobacterium vanbaalenii</name>
    <dbReference type="NCBI Taxonomy" id="350058"/>
    <lineage>
        <taxon>Bacteria</taxon>
        <taxon>Bacillati</taxon>
        <taxon>Actinomycetota</taxon>
        <taxon>Actinomycetes</taxon>
        <taxon>Mycobacteriales</taxon>
        <taxon>Mycobacteriaceae</taxon>
        <taxon>Mycolicibacterium</taxon>
    </lineage>
</organism>
<name>A1THX5_MYCVP</name>
<accession>A1THX5</accession>
<reference evidence="3" key="1">
    <citation type="submission" date="2006-12" db="EMBL/GenBank/DDBJ databases">
        <title>Complete sequence of Mycobacterium vanbaalenii PYR-1.</title>
        <authorList>
            <consortium name="US DOE Joint Genome Institute"/>
            <person name="Copeland A."/>
            <person name="Lucas S."/>
            <person name="Lapidus A."/>
            <person name="Barry K."/>
            <person name="Detter J.C."/>
            <person name="Glavina del Rio T."/>
            <person name="Hammon N."/>
            <person name="Israni S."/>
            <person name="Dalin E."/>
            <person name="Tice H."/>
            <person name="Pitluck S."/>
            <person name="Singan V."/>
            <person name="Schmutz J."/>
            <person name="Larimer F."/>
            <person name="Land M."/>
            <person name="Hauser L."/>
            <person name="Kyrpides N."/>
            <person name="Anderson I.J."/>
            <person name="Miller C."/>
            <person name="Richardson P."/>
        </authorList>
    </citation>
    <scope>NUCLEOTIDE SEQUENCE [LARGE SCALE GENOMIC DNA]</scope>
    <source>
        <strain evidence="3">PYR-1</strain>
    </source>
</reference>
<dbReference type="InterPro" id="IPR006059">
    <property type="entry name" value="SBP"/>
</dbReference>
<keyword evidence="1 2" id="KW-0732">Signal</keyword>
<dbReference type="Proteomes" id="UP000009159">
    <property type="component" value="Chromosome"/>
</dbReference>
<dbReference type="Gene3D" id="3.40.190.10">
    <property type="entry name" value="Periplasmic binding protein-like II"/>
    <property type="match status" value="2"/>
</dbReference>
<keyword evidence="4" id="KW-1185">Reference proteome</keyword>
<dbReference type="STRING" id="350058.Mvan_6021"/>
<proteinExistence type="predicted"/>
<gene>
    <name evidence="3" type="ordered locus">Mvan_6021</name>
</gene>
<dbReference type="PANTHER" id="PTHR30006:SF24">
    <property type="entry name" value="SLL0237 PROTEIN"/>
    <property type="match status" value="1"/>
</dbReference>
<dbReference type="SUPFAM" id="SSF53850">
    <property type="entry name" value="Periplasmic binding protein-like II"/>
    <property type="match status" value="1"/>
</dbReference>
<dbReference type="Pfam" id="PF13416">
    <property type="entry name" value="SBP_bac_8"/>
    <property type="match status" value="1"/>
</dbReference>
<dbReference type="PROSITE" id="PS51257">
    <property type="entry name" value="PROKAR_LIPOPROTEIN"/>
    <property type="match status" value="1"/>
</dbReference>
<sequence length="347" mass="36844">MFERLRRSGRIVAALVLVASLAACSKGSPAAEQSLQSATEGTLTWYTDDDAQEVDPVVRAFTEKTGIEVTLLATEFVAQRLMSESASNVATADVISFAGAPSVLELEDAGYLAKLPASVSEALPRQDPVFVSKSGNWFSNQASSWGVFYNTDLVDPAFRPTDFTSFLNPYWRGKFSVPISTNDSSIEGYYQIAQEPSLGKEFLTALGDNDPVISGSSGQGVSDVIVGNQIGGITNDNAVWQQIAKGAPLAFAYPPGGTTFSQKYNALVANAAHPKAAEEFLEFLVTKDAATLLSASTGKLSTFPGIPSTPPGRPTISDGKFFPLPDPQALVDAQPTMAPFLKEALNE</sequence>